<dbReference type="SMART" id="SM00849">
    <property type="entry name" value="Lactamase_B"/>
    <property type="match status" value="1"/>
</dbReference>
<dbReference type="CDD" id="cd07736">
    <property type="entry name" value="PhnP-like_MBL-fold"/>
    <property type="match status" value="1"/>
</dbReference>
<dbReference type="PANTHER" id="PTHR42663">
    <property type="entry name" value="HYDROLASE C777.06C-RELATED-RELATED"/>
    <property type="match status" value="1"/>
</dbReference>
<feature type="domain" description="Metallo-beta-lactamase" evidence="1">
    <location>
        <begin position="37"/>
        <end position="220"/>
    </location>
</feature>
<dbReference type="Proteomes" id="UP001595386">
    <property type="component" value="Unassembled WGS sequence"/>
</dbReference>
<protein>
    <submittedName>
        <fullName evidence="2">Phosphonate metabolism protein PhnP</fullName>
        <ecNumber evidence="2">3.1.4.55</ecNumber>
    </submittedName>
</protein>
<evidence type="ECO:0000313" key="3">
    <source>
        <dbReference type="Proteomes" id="UP001595386"/>
    </source>
</evidence>
<reference evidence="3" key="1">
    <citation type="journal article" date="2019" name="Int. J. Syst. Evol. Microbiol.">
        <title>The Global Catalogue of Microorganisms (GCM) 10K type strain sequencing project: providing services to taxonomists for standard genome sequencing and annotation.</title>
        <authorList>
            <consortium name="The Broad Institute Genomics Platform"/>
            <consortium name="The Broad Institute Genome Sequencing Center for Infectious Disease"/>
            <person name="Wu L."/>
            <person name="Ma J."/>
        </authorList>
    </citation>
    <scope>NUCLEOTIDE SEQUENCE [LARGE SCALE GENOMIC DNA]</scope>
    <source>
        <strain evidence="3">KCTC 52660</strain>
    </source>
</reference>
<proteinExistence type="predicted"/>
<dbReference type="PANTHER" id="PTHR42663:SF6">
    <property type="entry name" value="HYDROLASE C777.06C-RELATED"/>
    <property type="match status" value="1"/>
</dbReference>
<dbReference type="SUPFAM" id="SSF56281">
    <property type="entry name" value="Metallo-hydrolase/oxidoreductase"/>
    <property type="match status" value="1"/>
</dbReference>
<dbReference type="EMBL" id="JBHRSQ010000007">
    <property type="protein sequence ID" value="MFC2991060.1"/>
    <property type="molecule type" value="Genomic_DNA"/>
</dbReference>
<organism evidence="2 3">
    <name type="scientific">Halomonas tibetensis</name>
    <dbReference type="NCBI Taxonomy" id="2259590"/>
    <lineage>
        <taxon>Bacteria</taxon>
        <taxon>Pseudomonadati</taxon>
        <taxon>Pseudomonadota</taxon>
        <taxon>Gammaproteobacteria</taxon>
        <taxon>Oceanospirillales</taxon>
        <taxon>Halomonadaceae</taxon>
        <taxon>Halomonas</taxon>
    </lineage>
</organism>
<comment type="caution">
    <text evidence="2">The sequence shown here is derived from an EMBL/GenBank/DDBJ whole genome shotgun (WGS) entry which is preliminary data.</text>
</comment>
<keyword evidence="3" id="KW-1185">Reference proteome</keyword>
<sequence>MKFRFVGTGDSAQTPCFGCDCQACARARVISSSRHGPCSAEFWVNDKRYLLDAGRMDLVESCERERPAAIFLTHYHADHVQGLLHLRWGLGESIPVFGPKDSHGCADLYRNPGILDFRAGLKPFHPMHLDGMTVTPVPLLHSKPTLGYCLDDGGAKLAYLTDTLGLPQETERFLRDWVPDVVVLDATYPASHMAPRNHNSLPMAIQIIERLGCPRAFLTHMSHELVADLLCDPGQLPPHVQLARDDEEIWLNMSLGTSEPACFESLIAQDGPLC</sequence>
<dbReference type="EC" id="3.1.4.55" evidence="2"/>
<dbReference type="InterPro" id="IPR001279">
    <property type="entry name" value="Metallo-B-lactamas"/>
</dbReference>
<name>A0ABV7B403_9GAMM</name>
<dbReference type="InterPro" id="IPR036866">
    <property type="entry name" value="RibonucZ/Hydroxyglut_hydro"/>
</dbReference>
<accession>A0ABV7B403</accession>
<keyword evidence="2" id="KW-0378">Hydrolase</keyword>
<dbReference type="RefSeq" id="WP_379754639.1">
    <property type="nucleotide sequence ID" value="NZ_JBHRSQ010000007.1"/>
</dbReference>
<gene>
    <name evidence="2" type="primary">phnP</name>
    <name evidence="2" type="ORF">ACFODV_03315</name>
</gene>
<dbReference type="InterPro" id="IPR035682">
    <property type="entry name" value="PhnP_MBL"/>
</dbReference>
<dbReference type="GO" id="GO:0103043">
    <property type="term" value="F:phosphoribosyl 1,2-cyclic phosphate phosphodiesterase activity"/>
    <property type="evidence" value="ECO:0007669"/>
    <property type="project" value="UniProtKB-EC"/>
</dbReference>
<dbReference type="Gene3D" id="3.60.15.10">
    <property type="entry name" value="Ribonuclease Z/Hydroxyacylglutathione hydrolase-like"/>
    <property type="match status" value="1"/>
</dbReference>
<dbReference type="NCBIfam" id="TIGR03307">
    <property type="entry name" value="PhnP"/>
    <property type="match status" value="1"/>
</dbReference>
<dbReference type="InterPro" id="IPR017693">
    <property type="entry name" value="Phosphonate_metab_PhnP"/>
</dbReference>
<evidence type="ECO:0000313" key="2">
    <source>
        <dbReference type="EMBL" id="MFC2991060.1"/>
    </source>
</evidence>
<dbReference type="Pfam" id="PF12706">
    <property type="entry name" value="Lactamase_B_2"/>
    <property type="match status" value="1"/>
</dbReference>
<evidence type="ECO:0000259" key="1">
    <source>
        <dbReference type="SMART" id="SM00849"/>
    </source>
</evidence>